<gene>
    <name evidence="14" type="ORF">EVJ58_g373</name>
</gene>
<dbReference type="GO" id="GO:0003676">
    <property type="term" value="F:nucleic acid binding"/>
    <property type="evidence" value="ECO:0007669"/>
    <property type="project" value="InterPro"/>
</dbReference>
<feature type="compositionally biased region" description="Pro residues" evidence="11">
    <location>
        <begin position="1551"/>
        <end position="1562"/>
    </location>
</feature>
<feature type="region of interest" description="Disordered" evidence="11">
    <location>
        <begin position="2045"/>
        <end position="2076"/>
    </location>
</feature>
<feature type="compositionally biased region" description="Basic and acidic residues" evidence="11">
    <location>
        <begin position="292"/>
        <end position="307"/>
    </location>
</feature>
<dbReference type="GO" id="GO:0008270">
    <property type="term" value="F:zinc ion binding"/>
    <property type="evidence" value="ECO:0007669"/>
    <property type="project" value="UniProtKB-KW"/>
</dbReference>
<feature type="compositionally biased region" description="Polar residues" evidence="11">
    <location>
        <begin position="2260"/>
        <end position="2269"/>
    </location>
</feature>
<evidence type="ECO:0000256" key="10">
    <source>
        <dbReference type="SAM" id="Coils"/>
    </source>
</evidence>
<feature type="compositionally biased region" description="Polar residues" evidence="11">
    <location>
        <begin position="1195"/>
        <end position="1214"/>
    </location>
</feature>
<feature type="compositionally biased region" description="Basic and acidic residues" evidence="11">
    <location>
        <begin position="1734"/>
        <end position="1746"/>
    </location>
</feature>
<evidence type="ECO:0000259" key="12">
    <source>
        <dbReference type="PROSITE" id="PS50110"/>
    </source>
</evidence>
<dbReference type="GO" id="GO:0016070">
    <property type="term" value="P:RNA metabolic process"/>
    <property type="evidence" value="ECO:0007669"/>
    <property type="project" value="UniProtKB-ARBA"/>
</dbReference>
<feature type="coiled-coil region" evidence="10">
    <location>
        <begin position="723"/>
        <end position="750"/>
    </location>
</feature>
<dbReference type="SUPFAM" id="SSF52172">
    <property type="entry name" value="CheY-like"/>
    <property type="match status" value="1"/>
</dbReference>
<dbReference type="InterPro" id="IPR034353">
    <property type="entry name" value="ABT1/ESF2_RRM"/>
</dbReference>
<sequence>MAPNDPRFLVDTRFAEDADIGPSRNGTDDELSEEEVGDDASEGERSQDGLEEGMNPDGFAGPSEKVVKPLTPEALAAFKAAQERAGVLYISRIPPGMRPTKVRHIMSAYGEVGRVYLQQEDAKRAYLRRKYTATKKAHFTEGWVEFKDKRVARSVAEMLNAQPIGGKKGTRWRDDVWTMKYLPKFKWNMLTEQIGTQIMSSDCLHTYDHAAHEAAAHAAQLRVELSQSRQEQREYLRNVELARVLDKRAERKRKAGADPDTTTAISAPQPSQKSEGRPERPPQTKPRKKQKQLPEDGVDTRSRQLDSDPYRADWEAYDRERAWATYERERAAYEYSRRGRSRSPGPDEAGRKRRRSLSPWERDRDRFEPRPRYGDDYDAHTRGYGGYSPHRGQYPPPPPYGSLRRAPPDPHTLDYSASLKQYAEWFRYYYPQQATEEDNADKAAEQEAGDGSKPRNGIRSRWEKYKKEFAAQQLQRMFEHHRKSPWFAEKYDPSPEFVALRQRVRRIGWRGRMDSFLLDLEAGKYDPDLNEPEAEAASPVKESASNGDTTAAAADAGTAQAPAEEAKPTVNASNAEDDMQFNVEQEDDTGEQDANRQDAGKTSADNRRNVRGEEYAVLPEGNQVMIRTIPPDIGRVKLEEACDKIPGFVYLALGDPLQKRNYYRAGWLKFRDDADMPTAMAELAEKKIEGFKLHVAHNTKPFTGRIRYAPEVASKPDRISKDLANVKILAAILEEEYETLRRLKIQSRKDNGNEATNGDSSNTDVAMADATGAAEEDPEPKERGSEAVEKRIEKVMANLRDQGLVDPADEKAMEQKKAVVALDLYLAYLRAAFHTCYYCAVVSDHVEELQRKCVKHVRKPMSKTLLEEVKAAEAAQAQKVEEEQKVKGEGEEKPKDASGKEKSENRDWKRNDERWLEWLDSKVALLINRDGVDPRDYAGKNYEEELSKAAEPHIKQEDEGKFRCKTCQKLFKATSFVEKHIANKHPELVKYLEEIPYFNNFALDPHRIQPFAHPPPPVGNSQAPPPQAYGLQGPAYPVAADYGRAPHPAPYGYPPPYSNAGLWDPYAYPYGPNGYPPPPPRRDDGVTARRLSDRISGYAPGYDPAVEVPPVPASAGLPAKPVATLEPGPGGRRGGRNGSVSGPPTAATARRQGGPPERAQDGSSSEGETDISEEELSRPTKRSAKAGDGEESEFVTPTNHLDSDQNPMDQAAQSSPPPRLSRAFSMPLPSQLGSLRNPRRVASSPDNDDTTTIIQLPPEYAHFHELSLELADSVQMVIQTLLQLSPPQVLDPAKEQFSACSLSIPTPSVSAMFTSMKNLNYMSANMSALSLDPPIQQATTAGERLGMPTLFNDFDIGEMLQSAGDALSGVAAQAGVDLVLFHGDLGMKHVGPSLRSLFLRRLLSHVGATLELDVQPKGALPAGRFCELAVNLDRGSPAVVDPTVSGAAEEALPGSPELKISHEPTLEQLTQFAESLRGRKATLFANSKGSFAQHLTSYLTAWGMDVSHVSAEPDADTLPEHMEGSPQSASSTSTGRDDSPSSADAEQPTGLAPPPSGIPGPEPLSFYLIDDDVSVLRERLQKIRAEQAYPLHLNTRKRPSLANHHRPRSSPQVARVMGLTPATTAPNSPSPVIVHFTSLSNFKLVKDAIQSVFAPGIGAASRLPEVIVIPKPAGPRRVLTALHTAITKPIVDPFFYPTATSPISPGFHAMTPFFNMPNAARSPGARSTTSIRTTSDKSARSPKDHTPSSPRGVSDTMEYFSDAAAKLGTSPASGLVIQSPDGQPAGIFFHPKPKGSGSRSNLPTPVSERGAPSYESMGRTRAVSFRRPPDDSKAGGLTAGTSDVSRRGSRPPMPESTDSDGREGQEIPSMGRRKSVPASEGLPPLSTESPISAGIVVGSPVGEPSPATSSSLRNVPRKGSQVDPLHLHLPDPPSPSASVRRPRRNLDSPASALATVQKKGKPSDTNIVPPISVLIVDDNPINQTILSTFMKKKKIKFDVAKNGEEAVAKWQTGGFHLVLMDIQMPVMDGIEATKQIRRMEKFNATGAFPSTPQSEGQRTPSEASLSESRSSTMSTPPYRSSVIIVALTASSLQSDRVAALAAGCNDFLTKPVSLHWLNSKIIEWGSIKALQMWADIRPEVVKSISSGQAAQAQKVARRLHVPEGRTPTDSRSRSSSVSRNRQGSAEGAAAAARKLAADDRTPTQNTPMPATHDDSPGSTSGSSSDSVNMPHAPLAAEIADPLAEPEIAAGSAFLGELEDTATSSVQNLQGEDPSREAVPGAFRASGPTESLQNEPPVLAADTQHPVTPARDDNDAKEGQEDALPEAGDPPVTGRDGEPPEPPPEPQ</sequence>
<feature type="region of interest" description="Disordered" evidence="11">
    <location>
        <begin position="876"/>
        <end position="906"/>
    </location>
</feature>
<feature type="region of interest" description="Disordered" evidence="11">
    <location>
        <begin position="524"/>
        <end position="614"/>
    </location>
</feature>
<dbReference type="PROSITE" id="PS00028">
    <property type="entry name" value="ZINC_FINGER_C2H2_1"/>
    <property type="match status" value="1"/>
</dbReference>
<dbReference type="SUPFAM" id="SSF54928">
    <property type="entry name" value="RNA-binding domain, RBD"/>
    <property type="match status" value="1"/>
</dbReference>
<feature type="compositionally biased region" description="Basic and acidic residues" evidence="11">
    <location>
        <begin position="440"/>
        <end position="453"/>
    </location>
</feature>
<name>A0A4Y9Z6R2_9APHY</name>
<feature type="region of interest" description="Disordered" evidence="11">
    <location>
        <begin position="333"/>
        <end position="413"/>
    </location>
</feature>
<feature type="region of interest" description="Disordered" evidence="11">
    <location>
        <begin position="1772"/>
        <end position="1945"/>
    </location>
</feature>
<dbReference type="Pfam" id="PF12066">
    <property type="entry name" value="SERRATE_Ars2_N"/>
    <property type="match status" value="1"/>
</dbReference>
<dbReference type="Gene3D" id="3.40.50.2300">
    <property type="match status" value="1"/>
</dbReference>
<dbReference type="InterPro" id="IPR007042">
    <property type="entry name" value="SERRATE/Ars2_C"/>
</dbReference>
<dbReference type="Proteomes" id="UP000298390">
    <property type="component" value="Unassembled WGS sequence"/>
</dbReference>
<feature type="region of interest" description="Disordered" evidence="11">
    <location>
        <begin position="250"/>
        <end position="307"/>
    </location>
</feature>
<dbReference type="InterPro" id="IPR039727">
    <property type="entry name" value="SE/Ars2"/>
</dbReference>
<dbReference type="PROSITE" id="PS50110">
    <property type="entry name" value="RESPONSE_REGULATORY"/>
    <property type="match status" value="1"/>
</dbReference>
<keyword evidence="8" id="KW-0479">Metal-binding</keyword>
<evidence type="ECO:0000256" key="7">
    <source>
        <dbReference type="ARBA" id="ARBA00032634"/>
    </source>
</evidence>
<feature type="compositionally biased region" description="Basic and acidic residues" evidence="11">
    <location>
        <begin position="2309"/>
        <end position="2319"/>
    </location>
</feature>
<dbReference type="InterPro" id="IPR021933">
    <property type="entry name" value="SERRATE/Ars2_N"/>
</dbReference>
<evidence type="ECO:0000313" key="15">
    <source>
        <dbReference type="Proteomes" id="UP000298390"/>
    </source>
</evidence>
<feature type="compositionally biased region" description="Basic and acidic residues" evidence="11">
    <location>
        <begin position="879"/>
        <end position="906"/>
    </location>
</feature>
<dbReference type="GO" id="GO:0016604">
    <property type="term" value="C:nuclear body"/>
    <property type="evidence" value="ECO:0007669"/>
    <property type="project" value="TreeGrafter"/>
</dbReference>
<feature type="region of interest" description="Disordered" evidence="11">
    <location>
        <begin position="1"/>
        <end position="65"/>
    </location>
</feature>
<evidence type="ECO:0000256" key="9">
    <source>
        <dbReference type="PROSITE-ProRule" id="PRU00169"/>
    </source>
</evidence>
<dbReference type="EMBL" id="SEKV01000009">
    <property type="protein sequence ID" value="TFY69491.1"/>
    <property type="molecule type" value="Genomic_DNA"/>
</dbReference>
<feature type="region of interest" description="Disordered" evidence="11">
    <location>
        <begin position="1009"/>
        <end position="1035"/>
    </location>
</feature>
<dbReference type="PROSITE" id="PS50157">
    <property type="entry name" value="ZINC_FINGER_C2H2_2"/>
    <property type="match status" value="1"/>
</dbReference>
<evidence type="ECO:0000256" key="1">
    <source>
        <dbReference type="ARBA" id="ARBA00004604"/>
    </source>
</evidence>
<evidence type="ECO:0000256" key="6">
    <source>
        <dbReference type="ARBA" id="ARBA00023242"/>
    </source>
</evidence>
<evidence type="ECO:0000259" key="13">
    <source>
        <dbReference type="PROSITE" id="PS50157"/>
    </source>
</evidence>
<dbReference type="CDD" id="cd17546">
    <property type="entry name" value="REC_hyHK_CKI1_RcsC-like"/>
    <property type="match status" value="1"/>
</dbReference>
<feature type="compositionally biased region" description="Basic and acidic residues" evidence="11">
    <location>
        <begin position="2160"/>
        <end position="2172"/>
    </location>
</feature>
<feature type="compositionally biased region" description="Basic and acidic residues" evidence="11">
    <location>
        <begin position="360"/>
        <end position="381"/>
    </location>
</feature>
<dbReference type="GO" id="GO:0000156">
    <property type="term" value="F:phosphorelay response regulator activity"/>
    <property type="evidence" value="ECO:0007669"/>
    <property type="project" value="UniProtKB-ARBA"/>
</dbReference>
<dbReference type="PANTHER" id="PTHR13165:SF0">
    <property type="entry name" value="SERRATE RNA EFFECTOR MOLECULE HOMOLOG"/>
    <property type="match status" value="1"/>
</dbReference>
<feature type="compositionally biased region" description="Acidic residues" evidence="11">
    <location>
        <begin position="28"/>
        <end position="41"/>
    </location>
</feature>
<dbReference type="InterPro" id="IPR001789">
    <property type="entry name" value="Sig_transdc_resp-reg_receiver"/>
</dbReference>
<feature type="compositionally biased region" description="Polar residues" evidence="11">
    <location>
        <begin position="2048"/>
        <end position="2058"/>
    </location>
</feature>
<keyword evidence="10" id="KW-0175">Coiled coil</keyword>
<protein>
    <recommendedName>
        <fullName evidence="7">18S rRNA factor 2</fullName>
    </recommendedName>
</protein>
<keyword evidence="4 9" id="KW-0597">Phosphoprotein</keyword>
<dbReference type="Pfam" id="PF00072">
    <property type="entry name" value="Response_reg"/>
    <property type="match status" value="1"/>
</dbReference>
<dbReference type="CDD" id="cd12263">
    <property type="entry name" value="RRM_ABT1_like"/>
    <property type="match status" value="1"/>
</dbReference>
<evidence type="ECO:0000256" key="8">
    <source>
        <dbReference type="PROSITE-ProRule" id="PRU00042"/>
    </source>
</evidence>
<feature type="region of interest" description="Disordered" evidence="11">
    <location>
        <begin position="2253"/>
        <end position="2346"/>
    </location>
</feature>
<dbReference type="FunFam" id="3.40.50.2300:FF:000146">
    <property type="entry name" value="Putative two-component response regulator SSK1p"/>
    <property type="match status" value="1"/>
</dbReference>
<feature type="compositionally biased region" description="Basic and acidic residues" evidence="11">
    <location>
        <begin position="593"/>
        <end position="614"/>
    </location>
</feature>
<comment type="similarity">
    <text evidence="2">Belongs to the ARS2 family.</text>
</comment>
<dbReference type="PANTHER" id="PTHR13165">
    <property type="entry name" value="ARSENITE-RESISTANCE PROTEIN 2"/>
    <property type="match status" value="1"/>
</dbReference>
<evidence type="ECO:0000256" key="3">
    <source>
        <dbReference type="ARBA" id="ARBA00005819"/>
    </source>
</evidence>
<feature type="domain" description="C2H2-type" evidence="13">
    <location>
        <begin position="962"/>
        <end position="985"/>
    </location>
</feature>
<feature type="compositionally biased region" description="Low complexity" evidence="11">
    <location>
        <begin position="2216"/>
        <end position="2226"/>
    </location>
</feature>
<dbReference type="Gene3D" id="3.30.70.330">
    <property type="match status" value="1"/>
</dbReference>
<feature type="compositionally biased region" description="Pro residues" evidence="11">
    <location>
        <begin position="1012"/>
        <end position="1027"/>
    </location>
</feature>
<feature type="compositionally biased region" description="Polar residues" evidence="11">
    <location>
        <begin position="1525"/>
        <end position="1544"/>
    </location>
</feature>
<accession>A0A4Y9Z6R2</accession>
<feature type="compositionally biased region" description="Low complexity" evidence="11">
    <location>
        <begin position="547"/>
        <end position="563"/>
    </location>
</feature>
<proteinExistence type="inferred from homology"/>
<dbReference type="InterPro" id="IPR012677">
    <property type="entry name" value="Nucleotide-bd_a/b_plait_sf"/>
</dbReference>
<feature type="compositionally biased region" description="Polar residues" evidence="11">
    <location>
        <begin position="260"/>
        <end position="273"/>
    </location>
</feature>
<reference evidence="14 15" key="1">
    <citation type="submission" date="2019-01" db="EMBL/GenBank/DDBJ databases">
        <title>Genome sequencing of the rare red list fungi Fomitopsis rosea.</title>
        <authorList>
            <person name="Buettner E."/>
            <person name="Kellner H."/>
        </authorList>
    </citation>
    <scope>NUCLEOTIDE SEQUENCE [LARGE SCALE GENOMIC DNA]</scope>
    <source>
        <strain evidence="14 15">DSM 105464</strain>
    </source>
</reference>
<dbReference type="InterPro" id="IPR013087">
    <property type="entry name" value="Znf_C2H2_type"/>
</dbReference>
<keyword evidence="8" id="KW-0862">Zinc</keyword>
<evidence type="ECO:0000256" key="5">
    <source>
        <dbReference type="ARBA" id="ARBA00023012"/>
    </source>
</evidence>
<comment type="subcellular location">
    <subcellularLocation>
        <location evidence="1">Nucleus</location>
        <location evidence="1">Nucleolus</location>
    </subcellularLocation>
</comment>
<feature type="compositionally biased region" description="Low complexity" evidence="11">
    <location>
        <begin position="2173"/>
        <end position="2194"/>
    </location>
</feature>
<feature type="domain" description="Response regulatory" evidence="12">
    <location>
        <begin position="1972"/>
        <end position="2125"/>
    </location>
</feature>
<feature type="region of interest" description="Disordered" evidence="11">
    <location>
        <begin position="1718"/>
        <end position="1755"/>
    </location>
</feature>
<dbReference type="STRING" id="34475.A0A4Y9Z6R2"/>
<feature type="region of interest" description="Disordered" evidence="11">
    <location>
        <begin position="1095"/>
        <end position="1252"/>
    </location>
</feature>
<dbReference type="InterPro" id="IPR035979">
    <property type="entry name" value="RBD_domain_sf"/>
</dbReference>
<dbReference type="GO" id="GO:0005730">
    <property type="term" value="C:nucleolus"/>
    <property type="evidence" value="ECO:0007669"/>
    <property type="project" value="UniProtKB-SubCell"/>
</dbReference>
<dbReference type="GO" id="GO:0031047">
    <property type="term" value="P:regulatory ncRNA-mediated gene silencing"/>
    <property type="evidence" value="ECO:0007669"/>
    <property type="project" value="UniProtKB-ARBA"/>
</dbReference>
<dbReference type="Pfam" id="PF04959">
    <property type="entry name" value="ARS2"/>
    <property type="match status" value="1"/>
</dbReference>
<evidence type="ECO:0000256" key="11">
    <source>
        <dbReference type="SAM" id="MobiDB-lite"/>
    </source>
</evidence>
<feature type="compositionally biased region" description="Low complexity" evidence="11">
    <location>
        <begin position="2059"/>
        <end position="2076"/>
    </location>
</feature>
<feature type="modified residue" description="4-aspartylphosphate" evidence="9">
    <location>
        <position position="2021"/>
    </location>
</feature>
<organism evidence="14 15">
    <name type="scientific">Rhodofomes roseus</name>
    <dbReference type="NCBI Taxonomy" id="34475"/>
    <lineage>
        <taxon>Eukaryota</taxon>
        <taxon>Fungi</taxon>
        <taxon>Dikarya</taxon>
        <taxon>Basidiomycota</taxon>
        <taxon>Agaricomycotina</taxon>
        <taxon>Agaricomycetes</taxon>
        <taxon>Polyporales</taxon>
        <taxon>Rhodofomes</taxon>
    </lineage>
</organism>
<evidence type="ECO:0000313" key="14">
    <source>
        <dbReference type="EMBL" id="TFY69491.1"/>
    </source>
</evidence>
<feature type="region of interest" description="Disordered" evidence="11">
    <location>
        <begin position="1514"/>
        <end position="1563"/>
    </location>
</feature>
<comment type="caution">
    <text evidence="14">The sequence shown here is derived from an EMBL/GenBank/DDBJ whole genome shotgun (WGS) entry which is preliminary data.</text>
</comment>
<dbReference type="SMART" id="SM00448">
    <property type="entry name" value="REC"/>
    <property type="match status" value="1"/>
</dbReference>
<keyword evidence="8" id="KW-0863">Zinc-finger</keyword>
<comment type="similarity">
    <text evidence="3">Belongs to the ESF2/ABP1 family.</text>
</comment>
<feature type="compositionally biased region" description="Acidic residues" evidence="11">
    <location>
        <begin position="575"/>
        <end position="591"/>
    </location>
</feature>
<keyword evidence="6" id="KW-0539">Nucleus</keyword>
<keyword evidence="5" id="KW-0902">Two-component regulatory system</keyword>
<feature type="region of interest" description="Disordered" evidence="11">
    <location>
        <begin position="437"/>
        <end position="460"/>
    </location>
</feature>
<evidence type="ECO:0000256" key="2">
    <source>
        <dbReference type="ARBA" id="ARBA00005407"/>
    </source>
</evidence>
<evidence type="ECO:0000256" key="4">
    <source>
        <dbReference type="ARBA" id="ARBA00022553"/>
    </source>
</evidence>
<dbReference type="InterPro" id="IPR011006">
    <property type="entry name" value="CheY-like_superfamily"/>
</dbReference>
<feature type="region of interest" description="Disordered" evidence="11">
    <location>
        <begin position="2152"/>
        <end position="2229"/>
    </location>
</feature>